<accession>A0A330HH78</accession>
<reference evidence="2" key="1">
    <citation type="submission" date="2018-06" db="EMBL/GenBank/DDBJ databases">
        <authorList>
            <person name="Helene L.C."/>
            <person name="Dall'Agnol R."/>
            <person name="Delamuta J.R."/>
            <person name="Hungria M."/>
        </authorList>
    </citation>
    <scope>NUCLEOTIDE SEQUENCE [LARGE SCALE GENOMIC DNA]</scope>
    <source>
        <strain evidence="2">AC99b</strain>
    </source>
</reference>
<comment type="caution">
    <text evidence="1">The sequence shown here is derived from an EMBL/GenBank/DDBJ whole genome shotgun (WGS) entry which is preliminary data.</text>
</comment>
<dbReference type="AlphaFoldDB" id="A0A330HH78"/>
<keyword evidence="2" id="KW-1185">Reference proteome</keyword>
<sequence length="261" mass="29784">MNDVFGYIAYGDNEVYHFGALLSALKLLHNCPGAKIIVATDRPEIFRPYPIETITITADQKELMSFGWRYHFGIKAASLIEILKRADRLIFMDSDHYPYIDPSRGFRQISPTRSFMRKCEGEHRLYPVLAGEGVKIGDYTLTGHEPMWQSGILGIHRANAGALTEAYSAMLAVRELTNTDAPEQFCIGVALSRNGLALSRHHLPVSDYNTRGKKAFASPRVLQFFEIHGDVPIAKQIRKAGWYRLWRSPTDLWRQRDRWSL</sequence>
<organism evidence="1 2">
    <name type="scientific">Mesorhizobium hawassense</name>
    <dbReference type="NCBI Taxonomy" id="1209954"/>
    <lineage>
        <taxon>Bacteria</taxon>
        <taxon>Pseudomonadati</taxon>
        <taxon>Pseudomonadota</taxon>
        <taxon>Alphaproteobacteria</taxon>
        <taxon>Hyphomicrobiales</taxon>
        <taxon>Phyllobacteriaceae</taxon>
        <taxon>Mesorhizobium</taxon>
    </lineage>
</organism>
<protein>
    <recommendedName>
        <fullName evidence="3">Glycosyl transferase</fullName>
    </recommendedName>
</protein>
<reference evidence="1 2" key="2">
    <citation type="submission" date="2018-07" db="EMBL/GenBank/DDBJ databases">
        <title>Diversity of Mesorhizobium strains in Brazil.</title>
        <authorList>
            <person name="Helene L.C.F."/>
            <person name="Dall'Agnol R."/>
            <person name="Delamuta J.R.M."/>
            <person name="Hungria M."/>
        </authorList>
    </citation>
    <scope>NUCLEOTIDE SEQUENCE [LARGE SCALE GENOMIC DNA]</scope>
    <source>
        <strain evidence="1 2">AC99b</strain>
    </source>
</reference>
<dbReference type="RefSeq" id="WP_112101401.1">
    <property type="nucleotide sequence ID" value="NZ_QMBP01000025.1"/>
</dbReference>
<evidence type="ECO:0000313" key="2">
    <source>
        <dbReference type="Proteomes" id="UP000251558"/>
    </source>
</evidence>
<gene>
    <name evidence="1" type="ORF">DPM33_32260</name>
</gene>
<dbReference type="Proteomes" id="UP000251558">
    <property type="component" value="Unassembled WGS sequence"/>
</dbReference>
<name>A0A330HH78_9HYPH</name>
<proteinExistence type="predicted"/>
<dbReference type="OrthoDB" id="6296156at2"/>
<evidence type="ECO:0000313" key="1">
    <source>
        <dbReference type="EMBL" id="RAZ84197.1"/>
    </source>
</evidence>
<dbReference type="EMBL" id="QMBP01000025">
    <property type="protein sequence ID" value="RAZ84197.1"/>
    <property type="molecule type" value="Genomic_DNA"/>
</dbReference>
<evidence type="ECO:0008006" key="3">
    <source>
        <dbReference type="Google" id="ProtNLM"/>
    </source>
</evidence>